<proteinExistence type="predicted"/>
<feature type="region of interest" description="Disordered" evidence="1">
    <location>
        <begin position="1"/>
        <end position="27"/>
    </location>
</feature>
<protein>
    <submittedName>
        <fullName evidence="2">Uncharacterized protein</fullName>
    </submittedName>
</protein>
<dbReference type="AlphaFoldDB" id="A0AAN9K0H4"/>
<dbReference type="EMBL" id="JAYMYQ010000010">
    <property type="protein sequence ID" value="KAK7307784.1"/>
    <property type="molecule type" value="Genomic_DNA"/>
</dbReference>
<sequence>MGSVRWQCHLSPNSKNSRADGQPVPSNHRVTCGGWVYGVFEDDSALEVGASGTGVTTAETNDGFRRDVDFPITAQ</sequence>
<organism evidence="2 3">
    <name type="scientific">Canavalia gladiata</name>
    <name type="common">Sword bean</name>
    <name type="synonym">Dolichos gladiatus</name>
    <dbReference type="NCBI Taxonomy" id="3824"/>
    <lineage>
        <taxon>Eukaryota</taxon>
        <taxon>Viridiplantae</taxon>
        <taxon>Streptophyta</taxon>
        <taxon>Embryophyta</taxon>
        <taxon>Tracheophyta</taxon>
        <taxon>Spermatophyta</taxon>
        <taxon>Magnoliopsida</taxon>
        <taxon>eudicotyledons</taxon>
        <taxon>Gunneridae</taxon>
        <taxon>Pentapetalae</taxon>
        <taxon>rosids</taxon>
        <taxon>fabids</taxon>
        <taxon>Fabales</taxon>
        <taxon>Fabaceae</taxon>
        <taxon>Papilionoideae</taxon>
        <taxon>50 kb inversion clade</taxon>
        <taxon>NPAAA clade</taxon>
        <taxon>indigoferoid/millettioid clade</taxon>
        <taxon>Phaseoleae</taxon>
        <taxon>Canavalia</taxon>
    </lineage>
</organism>
<reference evidence="2 3" key="1">
    <citation type="submission" date="2024-01" db="EMBL/GenBank/DDBJ databases">
        <title>The genomes of 5 underutilized Papilionoideae crops provide insights into root nodulation and disease resistanc.</title>
        <authorList>
            <person name="Jiang F."/>
        </authorList>
    </citation>
    <scope>NUCLEOTIDE SEQUENCE [LARGE SCALE GENOMIC DNA]</scope>
    <source>
        <strain evidence="2">LVBAO_FW01</strain>
        <tissue evidence="2">Leaves</tissue>
    </source>
</reference>
<comment type="caution">
    <text evidence="2">The sequence shown here is derived from an EMBL/GenBank/DDBJ whole genome shotgun (WGS) entry which is preliminary data.</text>
</comment>
<accession>A0AAN9K0H4</accession>
<evidence type="ECO:0000313" key="2">
    <source>
        <dbReference type="EMBL" id="KAK7307784.1"/>
    </source>
</evidence>
<evidence type="ECO:0000313" key="3">
    <source>
        <dbReference type="Proteomes" id="UP001367508"/>
    </source>
</evidence>
<evidence type="ECO:0000256" key="1">
    <source>
        <dbReference type="SAM" id="MobiDB-lite"/>
    </source>
</evidence>
<dbReference type="Proteomes" id="UP001367508">
    <property type="component" value="Unassembled WGS sequence"/>
</dbReference>
<name>A0AAN9K0H4_CANGL</name>
<keyword evidence="3" id="KW-1185">Reference proteome</keyword>
<gene>
    <name evidence="2" type="ORF">VNO77_41148</name>
</gene>